<proteinExistence type="inferred from homology"/>
<evidence type="ECO:0000259" key="7">
    <source>
        <dbReference type="Pfam" id="PF11732"/>
    </source>
</evidence>
<evidence type="ECO:0000259" key="6">
    <source>
        <dbReference type="Pfam" id="PF11262"/>
    </source>
</evidence>
<dbReference type="Pfam" id="PF16134">
    <property type="entry name" value="THOC2_N"/>
    <property type="match status" value="1"/>
</dbReference>
<dbReference type="Pfam" id="PF11262">
    <property type="entry name" value="Tho2"/>
    <property type="match status" value="1"/>
</dbReference>
<dbReference type="InterPro" id="IPR021726">
    <property type="entry name" value="THO_THOC2_N"/>
</dbReference>
<dbReference type="PANTHER" id="PTHR21597:SF0">
    <property type="entry name" value="THO COMPLEX SUBUNIT 2"/>
    <property type="match status" value="1"/>
</dbReference>
<feature type="domain" description="THO complex subunit 2 N-terminal" evidence="8">
    <location>
        <begin position="47"/>
        <end position="643"/>
    </location>
</feature>
<evidence type="ECO:0000256" key="1">
    <source>
        <dbReference type="ARBA" id="ARBA00004123"/>
    </source>
</evidence>
<dbReference type="EMBL" id="MCGN01000003">
    <property type="protein sequence ID" value="ORY98981.1"/>
    <property type="molecule type" value="Genomic_DNA"/>
</dbReference>
<keyword evidence="10" id="KW-1185">Reference proteome</keyword>
<evidence type="ECO:0000256" key="2">
    <source>
        <dbReference type="ARBA" id="ARBA00007857"/>
    </source>
</evidence>
<dbReference type="STRING" id="13706.A0A1X2HIS5"/>
<dbReference type="GO" id="GO:0006406">
    <property type="term" value="P:mRNA export from nucleus"/>
    <property type="evidence" value="ECO:0007669"/>
    <property type="project" value="InterPro"/>
</dbReference>
<feature type="domain" description="THO complex subunitTHOC2 C-terminal" evidence="6">
    <location>
        <begin position="946"/>
        <end position="1250"/>
    </location>
</feature>
<evidence type="ECO:0000256" key="5">
    <source>
        <dbReference type="SAM" id="MobiDB-lite"/>
    </source>
</evidence>
<reference evidence="9 10" key="1">
    <citation type="submission" date="2016-07" db="EMBL/GenBank/DDBJ databases">
        <title>Pervasive Adenine N6-methylation of Active Genes in Fungi.</title>
        <authorList>
            <consortium name="DOE Joint Genome Institute"/>
            <person name="Mondo S.J."/>
            <person name="Dannebaum R.O."/>
            <person name="Kuo R.C."/>
            <person name="Labutti K."/>
            <person name="Haridas S."/>
            <person name="Kuo A."/>
            <person name="Salamov A."/>
            <person name="Ahrendt S.R."/>
            <person name="Lipzen A."/>
            <person name="Sullivan W."/>
            <person name="Andreopoulos W.B."/>
            <person name="Clum A."/>
            <person name="Lindquist E."/>
            <person name="Daum C."/>
            <person name="Ramamoorthy G.K."/>
            <person name="Gryganskyi A."/>
            <person name="Culley D."/>
            <person name="Magnuson J.K."/>
            <person name="James T.Y."/>
            <person name="O'Malley M.A."/>
            <person name="Stajich J.E."/>
            <person name="Spatafora J.W."/>
            <person name="Visel A."/>
            <person name="Grigoriev I.V."/>
        </authorList>
    </citation>
    <scope>NUCLEOTIDE SEQUENCE [LARGE SCALE GENOMIC DNA]</scope>
    <source>
        <strain evidence="9 10">NRRL 2496</strain>
    </source>
</reference>
<protein>
    <recommendedName>
        <fullName evidence="3">THO complex subunit 2</fullName>
    </recommendedName>
</protein>
<evidence type="ECO:0000259" key="8">
    <source>
        <dbReference type="Pfam" id="PF16134"/>
    </source>
</evidence>
<dbReference type="InParanoid" id="A0A1X2HIS5"/>
<dbReference type="OrthoDB" id="29024at2759"/>
<dbReference type="InterPro" id="IPR032302">
    <property type="entry name" value="THOC2_N"/>
</dbReference>
<comment type="subcellular location">
    <subcellularLocation>
        <location evidence="1">Nucleus</location>
    </subcellularLocation>
</comment>
<evidence type="ECO:0000313" key="9">
    <source>
        <dbReference type="EMBL" id="ORY98981.1"/>
    </source>
</evidence>
<dbReference type="GO" id="GO:0003729">
    <property type="term" value="F:mRNA binding"/>
    <property type="evidence" value="ECO:0007669"/>
    <property type="project" value="TreeGrafter"/>
</dbReference>
<feature type="compositionally biased region" description="Basic and acidic residues" evidence="5">
    <location>
        <begin position="1382"/>
        <end position="1525"/>
    </location>
</feature>
<feature type="compositionally biased region" description="Basic and acidic residues" evidence="5">
    <location>
        <begin position="1533"/>
        <end position="1548"/>
    </location>
</feature>
<dbReference type="PANTHER" id="PTHR21597">
    <property type="entry name" value="THO2 PROTEIN"/>
    <property type="match status" value="1"/>
</dbReference>
<evidence type="ECO:0000256" key="3">
    <source>
        <dbReference type="ARBA" id="ARBA00019596"/>
    </source>
</evidence>
<feature type="compositionally biased region" description="Basic and acidic residues" evidence="5">
    <location>
        <begin position="1310"/>
        <end position="1330"/>
    </location>
</feature>
<dbReference type="OMA" id="QERWTCI"/>
<sequence>MDSIPVDQEVAKARELAPTYSLLAEPNPFRDLITFAVYDACVGDRSVEGFLDFMGRMLQDDDATFSNLDIDVRTLFINSLKSTDLQIESWLEMNLQGAQKEQVDIKRTNLIAIIKGAYEKGILSDADNKIHFSSQILQDAGIIQDKKFFDRRLIRLNTSMLYKQNKFNLHREDNAGFTGLIDDLIMGSMDIKPDKYGRQQPTPLERLPLFLQRIASHIGNFHLDPNRVLDILLDYYIREITFNHTFWIQLLRLSGWIQIESSTDEETQNQIHSTMMAQLLGFKFMYYQFTEKKNVASEYYYAVALLIKHGLIKLEDILPYMLPYEKDMEALRKDYLDYMDTEINTHSGGMLAQFGALGEDGSTEMLAPEPKANLLQNPKREGYTANDIVELAKALLSIGDVAHAEVIFYKYDKLIELNPELAHFIYRVCDVILDPLWKSYVSESIQHGQERLQLSVQRSELKRANLDAMPELKPVLTTLALRDGKYDLKQSFEYHFFYRDWRDGIPTCATHEDLITVFLPFMKLAKYKTYLAPNLIKKLFQIVHAMLSRETDFMDSKAYCLSMIREVFLPAVSFSKCNPGTNEIVWELLNMLSYKERCALYGEWANDFYKKSTETKLLKVEAERGAKDVMRRVSKSDVRQCGRELGKLATCNPLIVFNIVLEQIQNFDNMAPLMADGCRYLSSLSYDILGYLLTEKWTGSRGAGKMKRPKTKPDGLTSTWLRALSVFTGMLFKKQGIDPEPLLRYMVYRLRHDDSVQDLVLFNEFVTKLSGIEILGNTITEEQIISAGCSETIKTEAFQAISADNRRASKRVLTRLKEALLQDGTGLELLVLLYRLYDNVSSELSLGTHQRGAHLDHIHQTILQYTELLTTVLEPAEYKTMLPAAKELMEELRLAPNVIMQIIRPVTQEALRAAEESAPDMTTEPHPVLAPVIEQTTAILDTNVTETLSPEFYATFWQLDLYDICFPEEHYATAIQRQSDIVKRCQETRALYQDKRAHTITKPERQAQAMLDALQQDMPRHKAHVERITAILRASQARWFSTSVDRLSLISSLIQHCLLPRSVFSEVDAVYCFEFIMRMHSISVRNFSSLTLFDKVLSESLPIALLTFTEYETTIHARFISRMFAKLAAWHKDEQLYMDEAHGDGLIGFQKKWNPQTSSQEVSKDDLLGVGDFNRVTHKWHIKTSLAFEQALMSGESHQIRNAFLILRQFIPYFPMVKEHGQAVLKAAQDLAQREDRDHLKVLARSYLGLIEKYKSKWIFKDVFLGHKTEAEMIAATSPAPPQSPSKPASESRRRQESTSNNNTGQSSKEGSRASSRDRDRKREREREAAAEDANGSSKRTRREDAASVEPAKDETSASGRKRSEREDTNANGSNASKRTRRESSRERRSARDEKPSRDDRTRDEKSSREDKSSRDEKPSSRDEKPSREDKPSRDEKSTRDEKAARDEKSGSNREDRTKDRETKEDRSSREERKDKESKDKEERSSQRESRSNREERVREERPSERPKREDRTAKEERREEQRPSRERRHREERRDERRFDRERSDRSSRHRPRSRR</sequence>
<dbReference type="Proteomes" id="UP000242180">
    <property type="component" value="Unassembled WGS sequence"/>
</dbReference>
<dbReference type="Pfam" id="PF11732">
    <property type="entry name" value="Thoc2"/>
    <property type="match status" value="1"/>
</dbReference>
<comment type="caution">
    <text evidence="9">The sequence shown here is derived from an EMBL/GenBank/DDBJ whole genome shotgun (WGS) entry which is preliminary data.</text>
</comment>
<dbReference type="InterPro" id="IPR040007">
    <property type="entry name" value="Tho2"/>
</dbReference>
<name>A0A1X2HIS5_SYNRA</name>
<gene>
    <name evidence="9" type="ORF">BCR43DRAFT_562347</name>
</gene>
<dbReference type="GO" id="GO:0006397">
    <property type="term" value="P:mRNA processing"/>
    <property type="evidence" value="ECO:0007669"/>
    <property type="project" value="InterPro"/>
</dbReference>
<feature type="compositionally biased region" description="Basic and acidic residues" evidence="5">
    <location>
        <begin position="1342"/>
        <end position="1369"/>
    </location>
</feature>
<comment type="similarity">
    <text evidence="2">Belongs to the THOC2 family.</text>
</comment>
<evidence type="ECO:0000256" key="4">
    <source>
        <dbReference type="ARBA" id="ARBA00023242"/>
    </source>
</evidence>
<feature type="compositionally biased region" description="Polar residues" evidence="5">
    <location>
        <begin position="1298"/>
        <end position="1309"/>
    </location>
</feature>
<keyword evidence="4" id="KW-0539">Nucleus</keyword>
<dbReference type="InterPro" id="IPR021418">
    <property type="entry name" value="THO_THOC2_C"/>
</dbReference>
<accession>A0A1X2HIS5</accession>
<dbReference type="FunCoup" id="A0A1X2HIS5">
    <property type="interactions" value="760"/>
</dbReference>
<evidence type="ECO:0000313" key="10">
    <source>
        <dbReference type="Proteomes" id="UP000242180"/>
    </source>
</evidence>
<feature type="domain" description="THO complex subunitTHOC2 N-terminal" evidence="7">
    <location>
        <begin position="645"/>
        <end position="725"/>
    </location>
</feature>
<dbReference type="GO" id="GO:0000445">
    <property type="term" value="C:THO complex part of transcription export complex"/>
    <property type="evidence" value="ECO:0007669"/>
    <property type="project" value="TreeGrafter"/>
</dbReference>
<organism evidence="9 10">
    <name type="scientific">Syncephalastrum racemosum</name>
    <name type="common">Filamentous fungus</name>
    <dbReference type="NCBI Taxonomy" id="13706"/>
    <lineage>
        <taxon>Eukaryota</taxon>
        <taxon>Fungi</taxon>
        <taxon>Fungi incertae sedis</taxon>
        <taxon>Mucoromycota</taxon>
        <taxon>Mucoromycotina</taxon>
        <taxon>Mucoromycetes</taxon>
        <taxon>Mucorales</taxon>
        <taxon>Syncephalastraceae</taxon>
        <taxon>Syncephalastrum</taxon>
    </lineage>
</organism>
<feature type="region of interest" description="Disordered" evidence="5">
    <location>
        <begin position="1274"/>
        <end position="1557"/>
    </location>
</feature>